<gene>
    <name evidence="6" type="primary">eda-1</name>
    <name evidence="6" type="ORF">GCM10011396_34580</name>
</gene>
<dbReference type="NCBIfam" id="NF005119">
    <property type="entry name" value="PRK06552.1"/>
    <property type="match status" value="1"/>
</dbReference>
<comment type="similarity">
    <text evidence="2">Belongs to the KHG/KDPG aldolase family.</text>
</comment>
<dbReference type="SUPFAM" id="SSF51569">
    <property type="entry name" value="Aldolase"/>
    <property type="match status" value="1"/>
</dbReference>
<accession>A0A916UTK0</accession>
<comment type="subunit">
    <text evidence="3">Homotrimer.</text>
</comment>
<comment type="pathway">
    <text evidence="1">Carbohydrate acid metabolism.</text>
</comment>
<dbReference type="AlphaFoldDB" id="A0A916UTK0"/>
<dbReference type="PANTHER" id="PTHR30246:SF1">
    <property type="entry name" value="2-DEHYDRO-3-DEOXY-6-PHOSPHOGALACTONATE ALDOLASE-RELATED"/>
    <property type="match status" value="1"/>
</dbReference>
<sequence>MLKHTLFQAILDRGMVAIVRADTADAALQLAEACIAGGMDALEIAFTTPDTLDVIKTLRQRHGDKVFLGAGTVLDPETARLAILAGAKFIISPSVSTETIRLCQRYQVLSMPGAMTPTEILTALEAGADIIKVFPAEAFSPAYIKALRAPLPQAPLMPTGGVTLENLHLWFEQGAVAVGIGGSLTAPAAKGDYAAVTANAAAFVQRMAGIRQKQSGSKAS</sequence>
<evidence type="ECO:0000256" key="2">
    <source>
        <dbReference type="ARBA" id="ARBA00006906"/>
    </source>
</evidence>
<dbReference type="InterPro" id="IPR000887">
    <property type="entry name" value="Aldlse_KDPG_KHG"/>
</dbReference>
<evidence type="ECO:0000256" key="5">
    <source>
        <dbReference type="ARBA" id="ARBA00023277"/>
    </source>
</evidence>
<keyword evidence="7" id="KW-1185">Reference proteome</keyword>
<evidence type="ECO:0000256" key="1">
    <source>
        <dbReference type="ARBA" id="ARBA00004761"/>
    </source>
</evidence>
<organism evidence="6 7">
    <name type="scientific">Undibacterium terreum</name>
    <dbReference type="NCBI Taxonomy" id="1224302"/>
    <lineage>
        <taxon>Bacteria</taxon>
        <taxon>Pseudomonadati</taxon>
        <taxon>Pseudomonadota</taxon>
        <taxon>Betaproteobacteria</taxon>
        <taxon>Burkholderiales</taxon>
        <taxon>Oxalobacteraceae</taxon>
        <taxon>Undibacterium</taxon>
    </lineage>
</organism>
<dbReference type="Proteomes" id="UP000637423">
    <property type="component" value="Unassembled WGS sequence"/>
</dbReference>
<dbReference type="Pfam" id="PF01081">
    <property type="entry name" value="Aldolase"/>
    <property type="match status" value="1"/>
</dbReference>
<dbReference type="PANTHER" id="PTHR30246">
    <property type="entry name" value="2-KETO-3-DEOXY-6-PHOSPHOGLUCONATE ALDOLASE"/>
    <property type="match status" value="1"/>
</dbReference>
<proteinExistence type="inferred from homology"/>
<dbReference type="GO" id="GO:0016829">
    <property type="term" value="F:lyase activity"/>
    <property type="evidence" value="ECO:0007669"/>
    <property type="project" value="UniProtKB-KW"/>
</dbReference>
<dbReference type="EMBL" id="BMED01000003">
    <property type="protein sequence ID" value="GGC84319.1"/>
    <property type="molecule type" value="Genomic_DNA"/>
</dbReference>
<protein>
    <submittedName>
        <fullName evidence="6">Bifunctional 2-keto-4-hydroxyglutarate aldolase/2-keto-3-deoxy-6-phosphogluconate aldolase</fullName>
    </submittedName>
</protein>
<dbReference type="InterPro" id="IPR013785">
    <property type="entry name" value="Aldolase_TIM"/>
</dbReference>
<reference evidence="6" key="2">
    <citation type="submission" date="2020-09" db="EMBL/GenBank/DDBJ databases">
        <authorList>
            <person name="Sun Q."/>
            <person name="Zhou Y."/>
        </authorList>
    </citation>
    <scope>NUCLEOTIDE SEQUENCE</scope>
    <source>
        <strain evidence="6">CGMCC 1.10998</strain>
    </source>
</reference>
<comment type="caution">
    <text evidence="6">The sequence shown here is derived from an EMBL/GenBank/DDBJ whole genome shotgun (WGS) entry which is preliminary data.</text>
</comment>
<keyword evidence="5" id="KW-0119">Carbohydrate metabolism</keyword>
<keyword evidence="4" id="KW-0456">Lyase</keyword>
<dbReference type="Gene3D" id="3.20.20.70">
    <property type="entry name" value="Aldolase class I"/>
    <property type="match status" value="1"/>
</dbReference>
<dbReference type="NCBIfam" id="TIGR01182">
    <property type="entry name" value="eda"/>
    <property type="match status" value="1"/>
</dbReference>
<evidence type="ECO:0000256" key="3">
    <source>
        <dbReference type="ARBA" id="ARBA00011233"/>
    </source>
</evidence>
<dbReference type="RefSeq" id="WP_188567332.1">
    <property type="nucleotide sequence ID" value="NZ_BMED01000003.1"/>
</dbReference>
<evidence type="ECO:0000313" key="7">
    <source>
        <dbReference type="Proteomes" id="UP000637423"/>
    </source>
</evidence>
<reference evidence="6" key="1">
    <citation type="journal article" date="2014" name="Int. J. Syst. Evol. Microbiol.">
        <title>Complete genome sequence of Corynebacterium casei LMG S-19264T (=DSM 44701T), isolated from a smear-ripened cheese.</title>
        <authorList>
            <consortium name="US DOE Joint Genome Institute (JGI-PGF)"/>
            <person name="Walter F."/>
            <person name="Albersmeier A."/>
            <person name="Kalinowski J."/>
            <person name="Ruckert C."/>
        </authorList>
    </citation>
    <scope>NUCLEOTIDE SEQUENCE</scope>
    <source>
        <strain evidence="6">CGMCC 1.10998</strain>
    </source>
</reference>
<evidence type="ECO:0000313" key="6">
    <source>
        <dbReference type="EMBL" id="GGC84319.1"/>
    </source>
</evidence>
<name>A0A916UTK0_9BURK</name>
<dbReference type="CDD" id="cd00452">
    <property type="entry name" value="KDPG_aldolase"/>
    <property type="match status" value="1"/>
</dbReference>
<evidence type="ECO:0000256" key="4">
    <source>
        <dbReference type="ARBA" id="ARBA00023239"/>
    </source>
</evidence>